<feature type="chain" id="PRO_5014267190" description="Lipoprotein" evidence="1">
    <location>
        <begin position="23"/>
        <end position="68"/>
    </location>
</feature>
<sequence precursor="true">MKKMILSAAIVAAMALGVSVNAQDTKEKKECTKTEQKCCKKEGKEACKKDKACDKKKDECCSKKKEAK</sequence>
<keyword evidence="1" id="KW-0732">Signal</keyword>
<dbReference type="EMBL" id="NSLJ01000006">
    <property type="protein sequence ID" value="PDP44526.1"/>
    <property type="molecule type" value="Genomic_DNA"/>
</dbReference>
<accession>A0A1D3UNJ8</accession>
<evidence type="ECO:0000313" key="2">
    <source>
        <dbReference type="EMBL" id="PDP44526.1"/>
    </source>
</evidence>
<dbReference type="AlphaFoldDB" id="A0A1D3UNJ8"/>
<name>A0A1D3UNJ8_TANFO</name>
<reference evidence="2 5" key="2">
    <citation type="submission" date="2017-09" db="EMBL/GenBank/DDBJ databases">
        <title>Phase variable restriction modification systems are present in the genome sequences of periodontal pathogens Prevotella intermedia, Tannerella forsythia and Porphyromonas gingivalis.</title>
        <authorList>
            <person name="Haigh R.D."/>
            <person name="Crawford L."/>
            <person name="Ralph J."/>
            <person name="Wanford J."/>
            <person name="Vartoukian S.R."/>
            <person name="Hijazib K."/>
            <person name="Wade W."/>
            <person name="Oggioni M.R."/>
        </authorList>
    </citation>
    <scope>NUCLEOTIDE SEQUENCE [LARGE SCALE GENOMIC DNA]</scope>
    <source>
        <strain evidence="2 5">WW11663</strain>
    </source>
</reference>
<feature type="signal peptide" evidence="1">
    <location>
        <begin position="1"/>
        <end position="22"/>
    </location>
</feature>
<evidence type="ECO:0008006" key="6">
    <source>
        <dbReference type="Google" id="ProtNLM"/>
    </source>
</evidence>
<dbReference type="RefSeq" id="WP_014225030.1">
    <property type="nucleotide sequence ID" value="NZ_CAJPTF010000001.1"/>
</dbReference>
<dbReference type="EMBL" id="FMMM01000054">
    <property type="protein sequence ID" value="SCQ21645.1"/>
    <property type="molecule type" value="Genomic_DNA"/>
</dbReference>
<evidence type="ECO:0000313" key="3">
    <source>
        <dbReference type="EMBL" id="SCQ21645.1"/>
    </source>
</evidence>
<evidence type="ECO:0000313" key="4">
    <source>
        <dbReference type="Proteomes" id="UP000182057"/>
    </source>
</evidence>
<evidence type="ECO:0000256" key="1">
    <source>
        <dbReference type="SAM" id="SignalP"/>
    </source>
</evidence>
<dbReference type="Proteomes" id="UP000182057">
    <property type="component" value="Unassembled WGS sequence"/>
</dbReference>
<dbReference type="GeneID" id="34758846"/>
<dbReference type="Proteomes" id="UP000219259">
    <property type="component" value="Unassembled WGS sequence"/>
</dbReference>
<proteinExistence type="predicted"/>
<organism evidence="3 4">
    <name type="scientific">Tannerella forsythia</name>
    <name type="common">Bacteroides forsythus</name>
    <dbReference type="NCBI Taxonomy" id="28112"/>
    <lineage>
        <taxon>Bacteria</taxon>
        <taxon>Pseudomonadati</taxon>
        <taxon>Bacteroidota</taxon>
        <taxon>Bacteroidia</taxon>
        <taxon>Bacteroidales</taxon>
        <taxon>Tannerellaceae</taxon>
        <taxon>Tannerella</taxon>
    </lineage>
</organism>
<protein>
    <recommendedName>
        <fullName evidence="6">Lipoprotein</fullName>
    </recommendedName>
</protein>
<evidence type="ECO:0000313" key="5">
    <source>
        <dbReference type="Proteomes" id="UP000219259"/>
    </source>
</evidence>
<reference evidence="3 4" key="1">
    <citation type="submission" date="2016-09" db="EMBL/GenBank/DDBJ databases">
        <authorList>
            <person name="Capua I."/>
            <person name="De Benedictis P."/>
            <person name="Joannis T."/>
            <person name="Lombin L.H."/>
            <person name="Cattoli G."/>
        </authorList>
    </citation>
    <scope>NUCLEOTIDE SEQUENCE [LARGE SCALE GENOMIC DNA]</scope>
    <source>
        <strain evidence="3 4">UB20</strain>
    </source>
</reference>
<dbReference type="OMA" id="CCKKEAD"/>
<gene>
    <name evidence="2" type="ORF">CLI86_03590</name>
    <name evidence="3" type="ORF">TFUB20_01448</name>
</gene>